<organism evidence="1 2">
    <name type="scientific">Haematospirillum jordaniae</name>
    <dbReference type="NCBI Taxonomy" id="1549855"/>
    <lineage>
        <taxon>Bacteria</taxon>
        <taxon>Pseudomonadati</taxon>
        <taxon>Pseudomonadota</taxon>
        <taxon>Alphaproteobacteria</taxon>
        <taxon>Rhodospirillales</taxon>
        <taxon>Novispirillaceae</taxon>
        <taxon>Haematospirillum</taxon>
    </lineage>
</organism>
<dbReference type="EMBL" id="CP014525">
    <property type="protein sequence ID" value="AMW34325.1"/>
    <property type="molecule type" value="Genomic_DNA"/>
</dbReference>
<dbReference type="InterPro" id="IPR006597">
    <property type="entry name" value="Sel1-like"/>
</dbReference>
<evidence type="ECO:0000313" key="1">
    <source>
        <dbReference type="EMBL" id="AMW34325.1"/>
    </source>
</evidence>
<dbReference type="InterPro" id="IPR011990">
    <property type="entry name" value="TPR-like_helical_dom_sf"/>
</dbReference>
<accession>A0A143DC80</accession>
<dbReference type="AlphaFoldDB" id="A0A143DC80"/>
<dbReference type="SMART" id="SM00671">
    <property type="entry name" value="SEL1"/>
    <property type="match status" value="1"/>
</dbReference>
<evidence type="ECO:0008006" key="3">
    <source>
        <dbReference type="Google" id="ProtNLM"/>
    </source>
</evidence>
<gene>
    <name evidence="1" type="ORF">AY555_03010</name>
</gene>
<dbReference type="Proteomes" id="UP000076066">
    <property type="component" value="Chromosome"/>
</dbReference>
<protein>
    <recommendedName>
        <fullName evidence="3">Sel1 repeat family protein</fullName>
    </recommendedName>
</protein>
<reference evidence="1 2" key="1">
    <citation type="submission" date="2016-02" db="EMBL/GenBank/DDBJ databases">
        <title>Complete Genome of H5569, the type strain of the newly described species Haematospirillium jordaniae.</title>
        <authorList>
            <person name="Nicholson A.C."/>
            <person name="Humrighouse B.W."/>
            <person name="Loparov V."/>
            <person name="McQuiston J.R."/>
        </authorList>
    </citation>
    <scope>NUCLEOTIDE SEQUENCE [LARGE SCALE GENOMIC DNA]</scope>
    <source>
        <strain evidence="1 2">H5569</strain>
    </source>
</reference>
<dbReference type="KEGG" id="hjo:AY555_03010"/>
<dbReference type="SUPFAM" id="SSF81901">
    <property type="entry name" value="HCP-like"/>
    <property type="match status" value="1"/>
</dbReference>
<dbReference type="STRING" id="1549855.AY555_03010"/>
<sequence length="179" mass="19614">MFRLGPLFVLVSFLSAFLRPLHGYGFGLSLDEMYRMSLRHENEGVLPGYVVNRGLAPWPEPKPPTPAEREADTGAGVLSLPLTEPLPWPQVVKEVATGNPGPFAVDAVRRRARSDDAEAVELLAWMYAGGVGVHKDLAQAFELYLKASRLGVTTAKDNAGSVYKSMTVAERRTVFNPFN</sequence>
<keyword evidence="2" id="KW-1185">Reference proteome</keyword>
<dbReference type="Gene3D" id="1.25.40.10">
    <property type="entry name" value="Tetratricopeptide repeat domain"/>
    <property type="match status" value="1"/>
</dbReference>
<evidence type="ECO:0000313" key="2">
    <source>
        <dbReference type="Proteomes" id="UP000076066"/>
    </source>
</evidence>
<name>A0A143DC80_9PROT</name>
<proteinExistence type="predicted"/>